<dbReference type="OrthoDB" id="5408302at2759"/>
<feature type="non-terminal residue" evidence="2">
    <location>
        <position position="1019"/>
    </location>
</feature>
<feature type="region of interest" description="Disordered" evidence="1">
    <location>
        <begin position="947"/>
        <end position="1019"/>
    </location>
</feature>
<feature type="compositionally biased region" description="Basic and acidic residues" evidence="1">
    <location>
        <begin position="97"/>
        <end position="107"/>
    </location>
</feature>
<proteinExistence type="predicted"/>
<accession>A0A5N6TER8</accession>
<feature type="compositionally biased region" description="Polar residues" evidence="1">
    <location>
        <begin position="765"/>
        <end position="781"/>
    </location>
</feature>
<feature type="region of interest" description="Disordered" evidence="1">
    <location>
        <begin position="300"/>
        <end position="319"/>
    </location>
</feature>
<keyword evidence="3" id="KW-1185">Reference proteome</keyword>
<feature type="region of interest" description="Disordered" evidence="1">
    <location>
        <begin position="397"/>
        <end position="428"/>
    </location>
</feature>
<feature type="compositionally biased region" description="Low complexity" evidence="1">
    <location>
        <begin position="951"/>
        <end position="968"/>
    </location>
</feature>
<name>A0A5N6TER8_ASPAV</name>
<feature type="compositionally biased region" description="Polar residues" evidence="1">
    <location>
        <begin position="157"/>
        <end position="172"/>
    </location>
</feature>
<feature type="region of interest" description="Disordered" evidence="1">
    <location>
        <begin position="765"/>
        <end position="788"/>
    </location>
</feature>
<feature type="compositionally biased region" description="Polar residues" evidence="1">
    <location>
        <begin position="969"/>
        <end position="983"/>
    </location>
</feature>
<gene>
    <name evidence="2" type="ORF">BDV25DRAFT_165981</name>
</gene>
<sequence length="1019" mass="109629">MPPSTVFSYWRRDHRRSSASPVSSAKTNGTTNAPQLPVIPNSAALPSTFVAPRLGTQALSNYSSEVDLNKGNVAISSTAINAPSSSSATLAVPSSSSEKDVHPHSSPEECEQGLSLTSQSNASHPSVVGSRPDLTESDSSKPNSPFRLSFGKGLLTPHSQPSDSLLKRSSTPDMAPSSHFRVKATPDDLPSGKTTTARKDQKHDNTFSRRQGDRDASADHVPHKSGKTMLHLLNPMSLLARRRSSQLTGMRTEDTNIRARNVIPAIPDDYDPRIRGNIVHDFSAPRPRRNLSAAPVLLHGTTHRHSSHESSPSTNGIPAHSNEVTALAQDQRKRHSEYSPVFREHFEDNQNALQVENKAYLQSSLLTNLSHPDTDTPSVPIFARNLPSSIPEHGVECGEVNNNAASPGPQSGSANTGPSTAVPLDADNVDCVPHQPLGLPKHLKSNASRFSFDMNGVESSTQEKLLEEKHKEKEAARRAKARLEGDLSDDGDNFDDDFIDDMYDFEEKIPGVNVDADDEDEFNDFSGPGNILNKSWLAPGLSPVIASPNSPLTPKLAPATDIPNDDILPHALEKNLEMTTDSLDTGPKIENPPDNSLPPSFSAVPQMPANSHPGTSQILDDDDGDDLYFDDGEFGDLSAEVEGETFDESLFDDETSHLYDRKTVPARVASTKEESVPDSGEAQPGYNTLMGHNSSLKHAPSMASTYREVAPKGYGQDDEDLLNIEPAKSHGGVLSEHNLEALHNALAMAANDAATNDRFGRRLSASEQSLDQESVPQTMDSHSGLVSDDSHLSQQVDAVGFDSVFEDFDYDDNDDALYDDPIIAAANAEALENDDEGFYGQEFGFYAQAHGNSVSELTNGGYFGPRGIEGLTRSFSSRGKFREPSLTPITERSEWSTRNSVISLAAHGTAHGNPLPSPGLAQLVDMGSIEDEMSLSALMKLRRGAWGGSNGSLRSSSGSPPPHLHTSSNRGSFTGLSDVSPTVYTAPPDAFGGSSSTESPIDRWGPSHNPAPQHTRVEG</sequence>
<feature type="compositionally biased region" description="Low complexity" evidence="1">
    <location>
        <begin position="82"/>
        <end position="96"/>
    </location>
</feature>
<feature type="compositionally biased region" description="Polar residues" evidence="1">
    <location>
        <begin position="114"/>
        <end position="124"/>
    </location>
</feature>
<protein>
    <submittedName>
        <fullName evidence="2">Uncharacterized protein</fullName>
    </submittedName>
</protein>
<evidence type="ECO:0000313" key="3">
    <source>
        <dbReference type="Proteomes" id="UP000325780"/>
    </source>
</evidence>
<feature type="compositionally biased region" description="Polar residues" evidence="1">
    <location>
        <begin position="400"/>
        <end position="419"/>
    </location>
</feature>
<evidence type="ECO:0000313" key="2">
    <source>
        <dbReference type="EMBL" id="KAE8144832.1"/>
    </source>
</evidence>
<feature type="region of interest" description="Disordered" evidence="1">
    <location>
        <begin position="1"/>
        <end position="40"/>
    </location>
</feature>
<feature type="compositionally biased region" description="Basic and acidic residues" evidence="1">
    <location>
        <begin position="197"/>
        <end position="222"/>
    </location>
</feature>
<organism evidence="2 3">
    <name type="scientific">Aspergillus avenaceus</name>
    <dbReference type="NCBI Taxonomy" id="36643"/>
    <lineage>
        <taxon>Eukaryota</taxon>
        <taxon>Fungi</taxon>
        <taxon>Dikarya</taxon>
        <taxon>Ascomycota</taxon>
        <taxon>Pezizomycotina</taxon>
        <taxon>Eurotiomycetes</taxon>
        <taxon>Eurotiomycetidae</taxon>
        <taxon>Eurotiales</taxon>
        <taxon>Aspergillaceae</taxon>
        <taxon>Aspergillus</taxon>
        <taxon>Aspergillus subgen. Circumdati</taxon>
    </lineage>
</organism>
<feature type="region of interest" description="Disordered" evidence="1">
    <location>
        <begin position="581"/>
        <end position="615"/>
    </location>
</feature>
<evidence type="ECO:0000256" key="1">
    <source>
        <dbReference type="SAM" id="MobiDB-lite"/>
    </source>
</evidence>
<feature type="compositionally biased region" description="Polar residues" evidence="1">
    <location>
        <begin position="18"/>
        <end position="34"/>
    </location>
</feature>
<feature type="region of interest" description="Disordered" evidence="1">
    <location>
        <begin position="82"/>
        <end position="226"/>
    </location>
</feature>
<dbReference type="EMBL" id="ML742428">
    <property type="protein sequence ID" value="KAE8144832.1"/>
    <property type="molecule type" value="Genomic_DNA"/>
</dbReference>
<dbReference type="Proteomes" id="UP000325780">
    <property type="component" value="Unassembled WGS sequence"/>
</dbReference>
<dbReference type="AlphaFoldDB" id="A0A5N6TER8"/>
<reference evidence="2 3" key="1">
    <citation type="submission" date="2019-04" db="EMBL/GenBank/DDBJ databases">
        <title>Friends and foes A comparative genomics study of 23 Aspergillus species from section Flavi.</title>
        <authorList>
            <consortium name="DOE Joint Genome Institute"/>
            <person name="Kjaerbolling I."/>
            <person name="Vesth T."/>
            <person name="Frisvad J.C."/>
            <person name="Nybo J.L."/>
            <person name="Theobald S."/>
            <person name="Kildgaard S."/>
            <person name="Isbrandt T."/>
            <person name="Kuo A."/>
            <person name="Sato A."/>
            <person name="Lyhne E.K."/>
            <person name="Kogle M.E."/>
            <person name="Wiebenga A."/>
            <person name="Kun R.S."/>
            <person name="Lubbers R.J."/>
            <person name="Makela M.R."/>
            <person name="Barry K."/>
            <person name="Chovatia M."/>
            <person name="Clum A."/>
            <person name="Daum C."/>
            <person name="Haridas S."/>
            <person name="He G."/>
            <person name="LaButti K."/>
            <person name="Lipzen A."/>
            <person name="Mondo S."/>
            <person name="Riley R."/>
            <person name="Salamov A."/>
            <person name="Simmons B.A."/>
            <person name="Magnuson J.K."/>
            <person name="Henrissat B."/>
            <person name="Mortensen U.H."/>
            <person name="Larsen T.O."/>
            <person name="Devries R.P."/>
            <person name="Grigoriev I.V."/>
            <person name="Machida M."/>
            <person name="Baker S.E."/>
            <person name="Andersen M.R."/>
        </authorList>
    </citation>
    <scope>NUCLEOTIDE SEQUENCE [LARGE SCALE GENOMIC DNA]</scope>
    <source>
        <strain evidence="2 3">IBT 18842</strain>
    </source>
</reference>